<organism evidence="2 3">
    <name type="scientific">Adineta steineri</name>
    <dbReference type="NCBI Taxonomy" id="433720"/>
    <lineage>
        <taxon>Eukaryota</taxon>
        <taxon>Metazoa</taxon>
        <taxon>Spiralia</taxon>
        <taxon>Gnathifera</taxon>
        <taxon>Rotifera</taxon>
        <taxon>Eurotatoria</taxon>
        <taxon>Bdelloidea</taxon>
        <taxon>Adinetida</taxon>
        <taxon>Adinetidae</taxon>
        <taxon>Adineta</taxon>
    </lineage>
</organism>
<proteinExistence type="predicted"/>
<sequence length="242" mass="28340">MAQYIWTVPEYTDWSVVFEMIAKTCHVKSNIGKWRKYCKIPGQFMGGVANCSHSGSAGILFAFRWLVQQKILEFNLLDKYDWFILTRADELYLCDHHDFLEMNKNHALLPTIENYGGWSDRHIIGKSSNFLKMMNITTELVCKPDYWLKTLKRLRGEVNLESIQKVIWAHMKLQVSEFPRSMFTVKREQDATRWSNGISHADVQTFGLKIKYPDEFTAAIKHCKITNVTNALKETQQYNWEA</sequence>
<evidence type="ECO:0000313" key="3">
    <source>
        <dbReference type="Proteomes" id="UP000663881"/>
    </source>
</evidence>
<dbReference type="Proteomes" id="UP000663881">
    <property type="component" value="Unassembled WGS sequence"/>
</dbReference>
<dbReference type="OrthoDB" id="44644at2759"/>
<reference evidence="2" key="1">
    <citation type="submission" date="2021-02" db="EMBL/GenBank/DDBJ databases">
        <authorList>
            <person name="Nowell W R."/>
        </authorList>
    </citation>
    <scope>NUCLEOTIDE SEQUENCE</scope>
</reference>
<dbReference type="EMBL" id="CAJOAY010000792">
    <property type="protein sequence ID" value="CAF3735756.1"/>
    <property type="molecule type" value="Genomic_DNA"/>
</dbReference>
<evidence type="ECO:0000313" key="2">
    <source>
        <dbReference type="EMBL" id="CAF3735756.1"/>
    </source>
</evidence>
<dbReference type="Proteomes" id="UP000663891">
    <property type="component" value="Unassembled WGS sequence"/>
</dbReference>
<gene>
    <name evidence="2" type="ORF">OKA104_LOCUS14782</name>
    <name evidence="1" type="ORF">VCS650_LOCUS33462</name>
</gene>
<dbReference type="EMBL" id="CAJNON010000652">
    <property type="protein sequence ID" value="CAF1345392.1"/>
    <property type="molecule type" value="Genomic_DNA"/>
</dbReference>
<name>A0A818XDE8_9BILA</name>
<accession>A0A818XDE8</accession>
<evidence type="ECO:0000313" key="1">
    <source>
        <dbReference type="EMBL" id="CAF1345392.1"/>
    </source>
</evidence>
<protein>
    <submittedName>
        <fullName evidence="2">Uncharacterized protein</fullName>
    </submittedName>
</protein>
<dbReference type="AlphaFoldDB" id="A0A818XDE8"/>
<comment type="caution">
    <text evidence="2">The sequence shown here is derived from an EMBL/GenBank/DDBJ whole genome shotgun (WGS) entry which is preliminary data.</text>
</comment>